<dbReference type="Proteomes" id="UP000051373">
    <property type="component" value="Unassembled WGS sequence"/>
</dbReference>
<gene>
    <name evidence="1" type="ORF">AMJ83_06830</name>
</gene>
<protein>
    <submittedName>
        <fullName evidence="1">Uncharacterized protein</fullName>
    </submittedName>
</protein>
<comment type="caution">
    <text evidence="1">The sequence shown here is derived from an EMBL/GenBank/DDBJ whole genome shotgun (WGS) entry which is preliminary data.</text>
</comment>
<organism evidence="1 2">
    <name type="scientific">candidate division WOR_3 bacterium SM23_42</name>
    <dbReference type="NCBI Taxonomy" id="1703779"/>
    <lineage>
        <taxon>Bacteria</taxon>
        <taxon>Bacteria division WOR-3</taxon>
    </lineage>
</organism>
<sequence length="755" mass="86585">MNKHSVSVVQDFVEKKSNYFSIITRRFVSEEKYKENLSAVEQGLVCLGIAKDTIKVFEKRSNFIIYLGQKLTKYEGYELPLYIGHKKKGLPIPEALVEKCPTEVTALIEQVSGRKHINEYSKELRQDALSTEILLAIHSSIVAARVETLLPDLLSDVERLGFASIKEALGKIPSIYLEYLSPTSLAKLLKKLAGMLRDLKGKMEGELKSIDLYATRIREQLEGLYLETHQGLRDIIENDVVQGTDTNIITQKVSNLFSRLDRMFLGNIYHLKDYQRRKRDILDNLGQEEGFKRQAEKRSVELRKPLSELYDEYMFIRKFGPLTKDENRNFQKLLTQELEGLYRKKSRSVSLLKKFERRGLISVDLDIDTLIETYHSFMKKIIIPEYVGHCLLDLVSCLPPADDEAQRVAIDMANLKTVFLAGQNILQLIEKDDEYPREVVEYVNKCRKCATILVYDIRGSSYMGIKLNDAVKEQRIKYKFAKEMAQVVKKYEGFLLKDTGDGGLVWFSENSGSLYNYLYTESVTGKGTKLRYSICSGGECDIIPATDAARRAILCARDMVMRAEEFVRANFVHYREWFADVAERTLELDGITYALLPPEFKSLFRIGIGIASGVPDRDVIFAANSYGDPDLVGPILSDASLYSRERQPGRSVIICDLPTLLNLILNVENFEYPIEEKDFEKYCKTLEGLRKTTHGYCLSDLKISILPKGIHFLGELNKNKAIIDARIDDFMIDEHRNLYDDDKRRIKMLYEVLTL</sequence>
<accession>A0A0S8FUB9</accession>
<dbReference type="Gene3D" id="3.30.70.1230">
    <property type="entry name" value="Nucleotide cyclase"/>
    <property type="match status" value="1"/>
</dbReference>
<dbReference type="InterPro" id="IPR029787">
    <property type="entry name" value="Nucleotide_cyclase"/>
</dbReference>
<reference evidence="1 2" key="1">
    <citation type="journal article" date="2015" name="Microbiome">
        <title>Genomic resolution of linkages in carbon, nitrogen, and sulfur cycling among widespread estuary sediment bacteria.</title>
        <authorList>
            <person name="Baker B.J."/>
            <person name="Lazar C.S."/>
            <person name="Teske A.P."/>
            <person name="Dick G.J."/>
        </authorList>
    </citation>
    <scope>NUCLEOTIDE SEQUENCE [LARGE SCALE GENOMIC DNA]</scope>
    <source>
        <strain evidence="1">SM23_42</strain>
    </source>
</reference>
<proteinExistence type="predicted"/>
<name>A0A0S8FUB9_UNCW3</name>
<evidence type="ECO:0000313" key="2">
    <source>
        <dbReference type="Proteomes" id="UP000051373"/>
    </source>
</evidence>
<dbReference type="AlphaFoldDB" id="A0A0S8FUB9"/>
<dbReference type="EMBL" id="LJUJ01000012">
    <property type="protein sequence ID" value="KPK63483.1"/>
    <property type="molecule type" value="Genomic_DNA"/>
</dbReference>
<dbReference type="STRING" id="1703779.AMJ83_06830"/>
<evidence type="ECO:0000313" key="1">
    <source>
        <dbReference type="EMBL" id="KPK63483.1"/>
    </source>
</evidence>
<dbReference type="SUPFAM" id="SSF55073">
    <property type="entry name" value="Nucleotide cyclase"/>
    <property type="match status" value="1"/>
</dbReference>